<dbReference type="AlphaFoldDB" id="A0AAN9TP93"/>
<dbReference type="InterPro" id="IPR017981">
    <property type="entry name" value="GPCR_2-like_7TM"/>
</dbReference>
<feature type="transmembrane region" description="Helical" evidence="5">
    <location>
        <begin position="529"/>
        <end position="554"/>
    </location>
</feature>
<dbReference type="PROSITE" id="PS50261">
    <property type="entry name" value="G_PROTEIN_RECEP_F2_4"/>
    <property type="match status" value="1"/>
</dbReference>
<comment type="subcellular location">
    <subcellularLocation>
        <location evidence="1">Membrane</location>
        <topology evidence="1">Multi-pass membrane protein</topology>
    </subcellularLocation>
</comment>
<dbReference type="PANTHER" id="PTHR45902:SF4">
    <property type="entry name" value="G-PROTEIN COUPLED RECEPTORS FAMILY 2 PROFILE 2 DOMAIN-CONTAINING PROTEIN"/>
    <property type="match status" value="1"/>
</dbReference>
<keyword evidence="2 5" id="KW-0812">Transmembrane</keyword>
<dbReference type="EMBL" id="JBBCAQ010000010">
    <property type="protein sequence ID" value="KAK7601661.1"/>
    <property type="molecule type" value="Genomic_DNA"/>
</dbReference>
<gene>
    <name evidence="7" type="ORF">V9T40_009102</name>
</gene>
<proteinExistence type="predicted"/>
<evidence type="ECO:0000256" key="2">
    <source>
        <dbReference type="ARBA" id="ARBA00022692"/>
    </source>
</evidence>
<evidence type="ECO:0000256" key="3">
    <source>
        <dbReference type="ARBA" id="ARBA00022989"/>
    </source>
</evidence>
<dbReference type="Pfam" id="PF00002">
    <property type="entry name" value="7tm_2"/>
    <property type="match status" value="1"/>
</dbReference>
<evidence type="ECO:0000256" key="1">
    <source>
        <dbReference type="ARBA" id="ARBA00004141"/>
    </source>
</evidence>
<evidence type="ECO:0000259" key="6">
    <source>
        <dbReference type="PROSITE" id="PS50261"/>
    </source>
</evidence>
<dbReference type="GO" id="GO:0007166">
    <property type="term" value="P:cell surface receptor signaling pathway"/>
    <property type="evidence" value="ECO:0007669"/>
    <property type="project" value="InterPro"/>
</dbReference>
<evidence type="ECO:0000256" key="4">
    <source>
        <dbReference type="ARBA" id="ARBA00023136"/>
    </source>
</evidence>
<dbReference type="Proteomes" id="UP001367676">
    <property type="component" value="Unassembled WGS sequence"/>
</dbReference>
<feature type="domain" description="G-protein coupled receptors family 2 profile 2" evidence="6">
    <location>
        <begin position="373"/>
        <end position="624"/>
    </location>
</feature>
<protein>
    <recommendedName>
        <fullName evidence="6">G-protein coupled receptors family 2 profile 2 domain-containing protein</fullName>
    </recommendedName>
</protein>
<feature type="transmembrane region" description="Helical" evidence="5">
    <location>
        <begin position="575"/>
        <end position="595"/>
    </location>
</feature>
<feature type="transmembrane region" description="Helical" evidence="5">
    <location>
        <begin position="407"/>
        <end position="426"/>
    </location>
</feature>
<evidence type="ECO:0000256" key="5">
    <source>
        <dbReference type="SAM" id="Phobius"/>
    </source>
</evidence>
<reference evidence="7 8" key="1">
    <citation type="submission" date="2024-03" db="EMBL/GenBank/DDBJ databases">
        <title>Adaptation during the transition from Ophiocordyceps entomopathogen to insect associate is accompanied by gene loss and intensified selection.</title>
        <authorList>
            <person name="Ward C.M."/>
            <person name="Onetto C.A."/>
            <person name="Borneman A.R."/>
        </authorList>
    </citation>
    <scope>NUCLEOTIDE SEQUENCE [LARGE SCALE GENOMIC DNA]</scope>
    <source>
        <strain evidence="7">AWRI1</strain>
        <tissue evidence="7">Single Adult Female</tissue>
    </source>
</reference>
<sequence length="670" mass="76914">MIYFSAIKCKKFQKLDCILRYRFCKQSAICSSVNTDLSEYGDLHFPNCRCDEQCSQYGDCCGYSKISNSKSNFTCVSAAQDDNFYMKTSCPITWRGSSNIISYCENYESIAGKLDIPLFIPVTSENNITYPNLFCALCNEEEIFEFWNVGIWVASNSSLNNYTIIMTLVPDHIDTISIKGKIPPHLVDRVRQCPPNVIDSCPPSWNGTKNCPKYTFYAYHGNKTFKNIECLLCNEKNLTLTNDICTRSKIQTPNIYVISLDDTEELFPELNKFCSEIPQQIPAFKVLCPANTIVEEIRDCSSPKDCEIDQIFDINDENIELIGNDTIFLKSFNLELKYDPEETPQWIYTNENKTEIYVCGLNITTNKLLNYISSWLSDILIKLSIICLILHLVSVQQLPALRNTPGKSLAAYSFSLLIAFLCLDMDEKWKLCKYTAVILHYTLLSCFTWMLLMSHNCWLATYRATTKLRQTSDKKSKKFIWYSLIALLIPLLIVSVGVYLEKAPIKQVPCGWKPAYGTGGECFIGGREAFLVLFIIPSSVLFVINNLFFAHTAYLIYFNQRRNTVTQQDQINFKLYIRLALIMGSTWIFGTIYTFSEWSIMQILFIVLNMSQGIFIFVAFTLQKKNLKMLRRKYEKNRKIAAVFTWCLGENTVPNDTTTESLKLNNSKSM</sequence>
<evidence type="ECO:0000313" key="7">
    <source>
        <dbReference type="EMBL" id="KAK7601661.1"/>
    </source>
</evidence>
<evidence type="ECO:0000313" key="8">
    <source>
        <dbReference type="Proteomes" id="UP001367676"/>
    </source>
</evidence>
<dbReference type="PANTHER" id="PTHR45902">
    <property type="entry name" value="LATROPHILIN RECEPTOR-LIKE PROTEIN A"/>
    <property type="match status" value="1"/>
</dbReference>
<feature type="transmembrane region" description="Helical" evidence="5">
    <location>
        <begin position="375"/>
        <end position="395"/>
    </location>
</feature>
<dbReference type="GO" id="GO:0004930">
    <property type="term" value="F:G protein-coupled receptor activity"/>
    <property type="evidence" value="ECO:0007669"/>
    <property type="project" value="InterPro"/>
</dbReference>
<accession>A0AAN9TP93</accession>
<dbReference type="InterPro" id="IPR053231">
    <property type="entry name" value="GPCR_LN-TM7"/>
</dbReference>
<keyword evidence="8" id="KW-1185">Reference proteome</keyword>
<dbReference type="GO" id="GO:0016020">
    <property type="term" value="C:membrane"/>
    <property type="evidence" value="ECO:0007669"/>
    <property type="project" value="UniProtKB-SubCell"/>
</dbReference>
<dbReference type="InterPro" id="IPR000832">
    <property type="entry name" value="GPCR_2_secretin-like"/>
</dbReference>
<feature type="transmembrane region" description="Helical" evidence="5">
    <location>
        <begin position="438"/>
        <end position="458"/>
    </location>
</feature>
<feature type="transmembrane region" description="Helical" evidence="5">
    <location>
        <begin position="479"/>
        <end position="500"/>
    </location>
</feature>
<keyword evidence="3 5" id="KW-1133">Transmembrane helix</keyword>
<dbReference type="Gene3D" id="1.20.1070.10">
    <property type="entry name" value="Rhodopsin 7-helix transmembrane proteins"/>
    <property type="match status" value="1"/>
</dbReference>
<comment type="caution">
    <text evidence="7">The sequence shown here is derived from an EMBL/GenBank/DDBJ whole genome shotgun (WGS) entry which is preliminary data.</text>
</comment>
<name>A0AAN9TP93_9HEMI</name>
<dbReference type="CDD" id="cd15039">
    <property type="entry name" value="7tmB3_Methuselah-like"/>
    <property type="match status" value="1"/>
</dbReference>
<organism evidence="7 8">
    <name type="scientific">Parthenolecanium corni</name>
    <dbReference type="NCBI Taxonomy" id="536013"/>
    <lineage>
        <taxon>Eukaryota</taxon>
        <taxon>Metazoa</taxon>
        <taxon>Ecdysozoa</taxon>
        <taxon>Arthropoda</taxon>
        <taxon>Hexapoda</taxon>
        <taxon>Insecta</taxon>
        <taxon>Pterygota</taxon>
        <taxon>Neoptera</taxon>
        <taxon>Paraneoptera</taxon>
        <taxon>Hemiptera</taxon>
        <taxon>Sternorrhyncha</taxon>
        <taxon>Coccoidea</taxon>
        <taxon>Coccidae</taxon>
        <taxon>Parthenolecanium</taxon>
    </lineage>
</organism>
<keyword evidence="4 5" id="KW-0472">Membrane</keyword>
<feature type="transmembrane region" description="Helical" evidence="5">
    <location>
        <begin position="601"/>
        <end position="622"/>
    </location>
</feature>